<organism evidence="1 2">
    <name type="scientific">Breznakiella homolactica</name>
    <dbReference type="NCBI Taxonomy" id="2798577"/>
    <lineage>
        <taxon>Bacteria</taxon>
        <taxon>Pseudomonadati</taxon>
        <taxon>Spirochaetota</taxon>
        <taxon>Spirochaetia</taxon>
        <taxon>Spirochaetales</taxon>
        <taxon>Breznakiellaceae</taxon>
        <taxon>Breznakiella</taxon>
    </lineage>
</organism>
<dbReference type="Proteomes" id="UP000595917">
    <property type="component" value="Chromosome"/>
</dbReference>
<evidence type="ECO:0000313" key="2">
    <source>
        <dbReference type="Proteomes" id="UP000595917"/>
    </source>
</evidence>
<reference evidence="1" key="1">
    <citation type="submission" date="2021-01" db="EMBL/GenBank/DDBJ databases">
        <title>Description of Breznakiella homolactica.</title>
        <authorList>
            <person name="Song Y."/>
            <person name="Brune A."/>
        </authorList>
    </citation>
    <scope>NUCLEOTIDE SEQUENCE</scope>
    <source>
        <strain evidence="1">RmG30</strain>
    </source>
</reference>
<gene>
    <name evidence="1" type="ORF">JFL75_05370</name>
</gene>
<dbReference type="EMBL" id="CP067089">
    <property type="protein sequence ID" value="QQO10349.1"/>
    <property type="molecule type" value="Genomic_DNA"/>
</dbReference>
<sequence>MEYFEKSSITDYRTRLLNSFPKELEIDVENVIKILPFDKNIVMGSNGINYIKNDLINDENINVAVNDEIINIPYRIYFNKVEDIGRLTKIQKTILNCIYSRHFNGYIRQENVEKLITESNYWVIPYFVQLFGEYIPEIYPIIDKHIDRNVSSYLKFINQNKKYWEMTTQRMTSYWSEFNRGKCYYYRKYIGKKIIGKMNRIRNCRHPNCT</sequence>
<name>A0A7T7XPX1_9SPIR</name>
<evidence type="ECO:0000313" key="1">
    <source>
        <dbReference type="EMBL" id="QQO10349.1"/>
    </source>
</evidence>
<protein>
    <submittedName>
        <fullName evidence="1">Uncharacterized protein</fullName>
    </submittedName>
</protein>
<keyword evidence="2" id="KW-1185">Reference proteome</keyword>
<accession>A0A7T7XPX1</accession>
<proteinExistence type="predicted"/>
<dbReference type="RefSeq" id="WP_215627653.1">
    <property type="nucleotide sequence ID" value="NZ_CP067089.2"/>
</dbReference>
<dbReference type="AlphaFoldDB" id="A0A7T7XPX1"/>
<dbReference type="KEGG" id="bhc:JFL75_05370"/>